<feature type="signal peptide" evidence="2">
    <location>
        <begin position="1"/>
        <end position="22"/>
    </location>
</feature>
<sequence>MVLLRTQAAWLAAVFLASPVIALPQQNIPSTRTSTEPVARVTVTDHDTQTDRTLVTETVCANAAQTPIAKIEIDVNINGLVGGAPPAVAASVAGPAGGIAGGNNAIAVGSTAGSIGSNNGATSGTTGGSTGGNTAGKSANPPVANAGVSGANTQATAPLGGGLPPVAGAAVPNTGSPITTLQPAVHWNCDVNDINKLKPENRQSVYYNPDGGVADGSTKHQYAWVSSNFTYPTVVLENSAYIRNTSCQAGGLLISFTTLEAAKYCQQNWPSQIILATYTTSCSGAATGAQVYYLTSSISFDGLNAIIVAVQVTIQQAVTDIDLSWGRYKPDGNNSTSGAGSGSGPGSGSGSGSGSGGPGNSTQTDIGCGTPPAPTISGLPAAACGRGFDESLDKLLGFVPFTQEDFANSIKDVAPGIDDTNSDNYYELDTADTNGGINKRGLRKRWNPFKKIAQIVSKGVQSVVSSAAKVVKEAVNTVVDGAKKVVNVIGDVVSSLANPKLDKTFPVDLGPKKLVDSPFGPAFQIFKKEKENKAGTASGAIGLYCVDCKVKGKIHVGGELSFSLLGGGISKGQIGLDGNIEAGLFLGLAAEAKYQREFKTPIASAGIPGLTIPNIITIGPVLKLDAALDINIAAQGQVLAGTKLTIANFGASLDIVSGKSSANFKPVFKNRFEASGEISAEAGLGLPITVGVGLDIPVIKFSKLVSVIDKPSVRFSAKYAFSTTDVSLPCNSGITYAVNLANDLTYDLFGFKQGDIWKYKSPDLVSGCKLLGGSPARSQTTATMSGTSTLKTIGASSTPASSKIDGTTSSRPSSTPISNNAALTPVAADSTDEGQVARRQELGNPNPSANPVVPDLTLDDSYANGTTNYNESDYLSDADYTDLLKQASTVDENKVNTDGSVYVKLRDAMGQYLLSADSSGTFNLVPATSGDADSTLVSFDNVATQDAAGRLFHYFPETMKAFGISRFRLADTEDWPRTADIVALAPVDHDDSPETPGVYVAADTQGGVFYTVVCNLKGGLPSKVFLVDDPSEAKLEALKGKKELQWTVVGGVVEQCYPIAFMSKGPGL</sequence>
<evidence type="ECO:0000256" key="2">
    <source>
        <dbReference type="SAM" id="SignalP"/>
    </source>
</evidence>
<evidence type="ECO:0000313" key="6">
    <source>
        <dbReference type="Proteomes" id="UP001390339"/>
    </source>
</evidence>
<dbReference type="EMBL" id="JAPCWZ010000006">
    <property type="protein sequence ID" value="KAK8859632.1"/>
    <property type="molecule type" value="Genomic_DNA"/>
</dbReference>
<feature type="region of interest" description="Disordered" evidence="1">
    <location>
        <begin position="776"/>
        <end position="855"/>
    </location>
</feature>
<feature type="compositionally biased region" description="Gly residues" evidence="1">
    <location>
        <begin position="339"/>
        <end position="359"/>
    </location>
</feature>
<feature type="region of interest" description="Disordered" evidence="1">
    <location>
        <begin position="332"/>
        <end position="372"/>
    </location>
</feature>
<accession>A0ABR2IAJ5</accession>
<feature type="compositionally biased region" description="Polar residues" evidence="1">
    <location>
        <begin position="776"/>
        <end position="806"/>
    </location>
</feature>
<feature type="compositionally biased region" description="Low complexity" evidence="1">
    <location>
        <begin position="807"/>
        <end position="818"/>
    </location>
</feature>
<organism evidence="5 6">
    <name type="scientific">Apiospora arundinis</name>
    <dbReference type="NCBI Taxonomy" id="335852"/>
    <lineage>
        <taxon>Eukaryota</taxon>
        <taxon>Fungi</taxon>
        <taxon>Dikarya</taxon>
        <taxon>Ascomycota</taxon>
        <taxon>Pezizomycotina</taxon>
        <taxon>Sordariomycetes</taxon>
        <taxon>Xylariomycetidae</taxon>
        <taxon>Amphisphaeriales</taxon>
        <taxon>Apiosporaceae</taxon>
        <taxon>Apiospora</taxon>
    </lineage>
</organism>
<evidence type="ECO:0000259" key="4">
    <source>
        <dbReference type="Pfam" id="PF23865"/>
    </source>
</evidence>
<evidence type="ECO:0000313" key="5">
    <source>
        <dbReference type="EMBL" id="KAK8859632.1"/>
    </source>
</evidence>
<feature type="domain" description="DUF7029" evidence="3">
    <location>
        <begin position="228"/>
        <end position="320"/>
    </location>
</feature>
<dbReference type="InterPro" id="IPR054293">
    <property type="entry name" value="DUF7029"/>
</dbReference>
<protein>
    <submittedName>
        <fullName evidence="5">Apple protein</fullName>
    </submittedName>
</protein>
<evidence type="ECO:0000259" key="3">
    <source>
        <dbReference type="Pfam" id="PF22974"/>
    </source>
</evidence>
<comment type="caution">
    <text evidence="5">The sequence shown here is derived from an EMBL/GenBank/DDBJ whole genome shotgun (WGS) entry which is preliminary data.</text>
</comment>
<feature type="compositionally biased region" description="Gly residues" evidence="1">
    <location>
        <begin position="125"/>
        <end position="134"/>
    </location>
</feature>
<feature type="domain" description="DUF7223" evidence="4">
    <location>
        <begin position="541"/>
        <end position="748"/>
    </location>
</feature>
<gene>
    <name evidence="5" type="ORF">PGQ11_010366</name>
</gene>
<dbReference type="Pfam" id="PF22974">
    <property type="entry name" value="DUF7029"/>
    <property type="match status" value="1"/>
</dbReference>
<dbReference type="InterPro" id="IPR055647">
    <property type="entry name" value="DUF7223"/>
</dbReference>
<proteinExistence type="predicted"/>
<dbReference type="Pfam" id="PF23865">
    <property type="entry name" value="DUF7223"/>
    <property type="match status" value="1"/>
</dbReference>
<feature type="chain" id="PRO_5045240917" evidence="2">
    <location>
        <begin position="23"/>
        <end position="1068"/>
    </location>
</feature>
<keyword evidence="2" id="KW-0732">Signal</keyword>
<keyword evidence="6" id="KW-1185">Reference proteome</keyword>
<feature type="region of interest" description="Disordered" evidence="1">
    <location>
        <begin position="123"/>
        <end position="142"/>
    </location>
</feature>
<dbReference type="Proteomes" id="UP001390339">
    <property type="component" value="Unassembled WGS sequence"/>
</dbReference>
<name>A0ABR2IAJ5_9PEZI</name>
<evidence type="ECO:0000256" key="1">
    <source>
        <dbReference type="SAM" id="MobiDB-lite"/>
    </source>
</evidence>
<reference evidence="5 6" key="1">
    <citation type="journal article" date="2024" name="IMA Fungus">
        <title>Apiospora arundinis, a panoply of carbohydrate-active enzymes and secondary metabolites.</title>
        <authorList>
            <person name="Sorensen T."/>
            <person name="Petersen C."/>
            <person name="Muurmann A.T."/>
            <person name="Christiansen J.V."/>
            <person name="Brundto M.L."/>
            <person name="Overgaard C.K."/>
            <person name="Boysen A.T."/>
            <person name="Wollenberg R.D."/>
            <person name="Larsen T.O."/>
            <person name="Sorensen J.L."/>
            <person name="Nielsen K.L."/>
            <person name="Sondergaard T.E."/>
        </authorList>
    </citation>
    <scope>NUCLEOTIDE SEQUENCE [LARGE SCALE GENOMIC DNA]</scope>
    <source>
        <strain evidence="5 6">AAU 773</strain>
    </source>
</reference>